<evidence type="ECO:0000256" key="1">
    <source>
        <dbReference type="SAM" id="MobiDB-lite"/>
    </source>
</evidence>
<feature type="compositionally biased region" description="Polar residues" evidence="1">
    <location>
        <begin position="94"/>
        <end position="107"/>
    </location>
</feature>
<dbReference type="AlphaFoldDB" id="A0A8D8UCE8"/>
<sequence length="123" mass="13427">MPPPKTNSSPLSDTKTTHQLDPTKPTVSVSKLATESKSKSKVKPNRLEMKPLLLPKELLPTPPQKEPQSPSNGTLTRPVSTPVVPICQPHHPSQRPSSDLCNNNSQLPLKHLGTEENKSTSEE</sequence>
<reference evidence="2" key="1">
    <citation type="submission" date="2021-05" db="EMBL/GenBank/DDBJ databases">
        <authorList>
            <person name="Alioto T."/>
            <person name="Alioto T."/>
            <person name="Gomez Garrido J."/>
        </authorList>
    </citation>
    <scope>NUCLEOTIDE SEQUENCE</scope>
</reference>
<feature type="compositionally biased region" description="Polar residues" evidence="1">
    <location>
        <begin position="1"/>
        <end position="35"/>
    </location>
</feature>
<feature type="compositionally biased region" description="Polar residues" evidence="1">
    <location>
        <begin position="68"/>
        <end position="79"/>
    </location>
</feature>
<accession>A0A8D8UCE8</accession>
<organism evidence="2">
    <name type="scientific">Cacopsylla melanoneura</name>
    <dbReference type="NCBI Taxonomy" id="428564"/>
    <lineage>
        <taxon>Eukaryota</taxon>
        <taxon>Metazoa</taxon>
        <taxon>Ecdysozoa</taxon>
        <taxon>Arthropoda</taxon>
        <taxon>Hexapoda</taxon>
        <taxon>Insecta</taxon>
        <taxon>Pterygota</taxon>
        <taxon>Neoptera</taxon>
        <taxon>Paraneoptera</taxon>
        <taxon>Hemiptera</taxon>
        <taxon>Sternorrhyncha</taxon>
        <taxon>Psylloidea</taxon>
        <taxon>Psyllidae</taxon>
        <taxon>Psyllinae</taxon>
        <taxon>Cacopsylla</taxon>
    </lineage>
</organism>
<protein>
    <submittedName>
        <fullName evidence="2">Uncharacterized protein</fullName>
    </submittedName>
</protein>
<feature type="region of interest" description="Disordered" evidence="1">
    <location>
        <begin position="1"/>
        <end position="123"/>
    </location>
</feature>
<feature type="compositionally biased region" description="Basic and acidic residues" evidence="1">
    <location>
        <begin position="112"/>
        <end position="123"/>
    </location>
</feature>
<evidence type="ECO:0000313" key="2">
    <source>
        <dbReference type="EMBL" id="CAG6702136.1"/>
    </source>
</evidence>
<name>A0A8D8UCE8_9HEMI</name>
<feature type="compositionally biased region" description="Low complexity" evidence="1">
    <location>
        <begin position="50"/>
        <end position="59"/>
    </location>
</feature>
<proteinExistence type="predicted"/>
<dbReference type="EMBL" id="HBUF01340336">
    <property type="protein sequence ID" value="CAG6702136.1"/>
    <property type="molecule type" value="Transcribed_RNA"/>
</dbReference>